<dbReference type="Proteomes" id="UP001060085">
    <property type="component" value="Linkage Group LG05"/>
</dbReference>
<dbReference type="EMBL" id="CM044705">
    <property type="protein sequence ID" value="KAI5661915.1"/>
    <property type="molecule type" value="Genomic_DNA"/>
</dbReference>
<protein>
    <submittedName>
        <fullName evidence="1">Uncharacterized protein</fullName>
    </submittedName>
</protein>
<gene>
    <name evidence="1" type="ORF">M9H77_21238</name>
</gene>
<evidence type="ECO:0000313" key="1">
    <source>
        <dbReference type="EMBL" id="KAI5661915.1"/>
    </source>
</evidence>
<accession>A0ACC0AM13</accession>
<name>A0ACC0AM13_CATRO</name>
<proteinExistence type="predicted"/>
<organism evidence="1 2">
    <name type="scientific">Catharanthus roseus</name>
    <name type="common">Madagascar periwinkle</name>
    <name type="synonym">Vinca rosea</name>
    <dbReference type="NCBI Taxonomy" id="4058"/>
    <lineage>
        <taxon>Eukaryota</taxon>
        <taxon>Viridiplantae</taxon>
        <taxon>Streptophyta</taxon>
        <taxon>Embryophyta</taxon>
        <taxon>Tracheophyta</taxon>
        <taxon>Spermatophyta</taxon>
        <taxon>Magnoliopsida</taxon>
        <taxon>eudicotyledons</taxon>
        <taxon>Gunneridae</taxon>
        <taxon>Pentapetalae</taxon>
        <taxon>asterids</taxon>
        <taxon>lamiids</taxon>
        <taxon>Gentianales</taxon>
        <taxon>Apocynaceae</taxon>
        <taxon>Rauvolfioideae</taxon>
        <taxon>Vinceae</taxon>
        <taxon>Catharanthinae</taxon>
        <taxon>Catharanthus</taxon>
    </lineage>
</organism>
<comment type="caution">
    <text evidence="1">The sequence shown here is derived from an EMBL/GenBank/DDBJ whole genome shotgun (WGS) entry which is preliminary data.</text>
</comment>
<sequence length="225" mass="26236">MTREKYENVEIFQVPVIRSIEQKIEEENNEMVVLLGKNFQGCTLECIGKRRCRPKRYQNTSKGHDAQERTKRKNIQWPCKLCQFFGERKGASCGERGFESIGSLRPPVAEGIVLFFTGRALWVSPLPRTVRPNSLRSFCSDGWRPFRDLKDLEYFWLLVGVLFTVFFFKLKTQAWLESKRPPVSVSWRFLLSVTNTASILINSVLWLFSVIFRCFCALDFCFCFG</sequence>
<evidence type="ECO:0000313" key="2">
    <source>
        <dbReference type="Proteomes" id="UP001060085"/>
    </source>
</evidence>
<keyword evidence="2" id="KW-1185">Reference proteome</keyword>
<reference evidence="2" key="1">
    <citation type="journal article" date="2023" name="Nat. Plants">
        <title>Single-cell RNA sequencing provides a high-resolution roadmap for understanding the multicellular compartmentation of specialized metabolism.</title>
        <authorList>
            <person name="Sun S."/>
            <person name="Shen X."/>
            <person name="Li Y."/>
            <person name="Li Y."/>
            <person name="Wang S."/>
            <person name="Li R."/>
            <person name="Zhang H."/>
            <person name="Shen G."/>
            <person name="Guo B."/>
            <person name="Wei J."/>
            <person name="Xu J."/>
            <person name="St-Pierre B."/>
            <person name="Chen S."/>
            <person name="Sun C."/>
        </authorList>
    </citation>
    <scope>NUCLEOTIDE SEQUENCE [LARGE SCALE GENOMIC DNA]</scope>
</reference>